<evidence type="ECO:0000259" key="1">
    <source>
        <dbReference type="PROSITE" id="PS50228"/>
    </source>
</evidence>
<dbReference type="PROSITE" id="PS50228">
    <property type="entry name" value="SUEL_LECTIN"/>
    <property type="match status" value="2"/>
</dbReference>
<feature type="non-terminal residue" evidence="2">
    <location>
        <position position="1"/>
    </location>
</feature>
<accession>A4RV34</accession>
<name>A4RV34_OSTLU</name>
<dbReference type="OrthoDB" id="1657402at2759"/>
<dbReference type="InterPro" id="IPR000922">
    <property type="entry name" value="Lectin_gal-bd_dom"/>
</dbReference>
<evidence type="ECO:0000313" key="2">
    <source>
        <dbReference type="EMBL" id="ABO95067.1"/>
    </source>
</evidence>
<dbReference type="Pfam" id="PF02140">
    <property type="entry name" value="SUEL_Lectin"/>
    <property type="match status" value="2"/>
</dbReference>
<organism evidence="2 3">
    <name type="scientific">Ostreococcus lucimarinus (strain CCE9901)</name>
    <dbReference type="NCBI Taxonomy" id="436017"/>
    <lineage>
        <taxon>Eukaryota</taxon>
        <taxon>Viridiplantae</taxon>
        <taxon>Chlorophyta</taxon>
        <taxon>Mamiellophyceae</taxon>
        <taxon>Mamiellales</taxon>
        <taxon>Bathycoccaceae</taxon>
        <taxon>Ostreococcus</taxon>
    </lineage>
</organism>
<keyword evidence="3" id="KW-1185">Reference proteome</keyword>
<feature type="domain" description="SUEL-type lectin" evidence="1">
    <location>
        <begin position="16"/>
        <end position="103"/>
    </location>
</feature>
<protein>
    <recommendedName>
        <fullName evidence="1">SUEL-type lectin domain-containing protein</fullName>
    </recommendedName>
</protein>
<dbReference type="Gramene" id="ABO95067">
    <property type="protein sequence ID" value="ABO95067"/>
    <property type="gene ID" value="OSTLU_7626"/>
</dbReference>
<sequence>VTYGCVLSVMSRSTLTCEGGTDALECPPGYVIDLQDALYGRVDRDVCPHPAIHTDTCSANGVFDKIAAECNGRSTCSPSASNSRFGDPCGGTYKYLSTKYQCVPPSTSTSALACEGRPASMSCPSGQTVSVISASYGRHNAHTCPHSAVSNQNCHASNSLEKVKSQCDGRRSCSPHASHHTFGDPCGGTYKYLEAAYTCV</sequence>
<dbReference type="AlphaFoldDB" id="A4RV34"/>
<dbReference type="FunFam" id="2.60.120.740:FF:000001">
    <property type="entry name" value="Adhesion G protein-coupled receptor L2"/>
    <property type="match status" value="2"/>
</dbReference>
<dbReference type="Proteomes" id="UP000001568">
    <property type="component" value="Chromosome 3"/>
</dbReference>
<dbReference type="KEGG" id="olu:OSTLU_7626"/>
<feature type="domain" description="SUEL-type lectin" evidence="1">
    <location>
        <begin position="113"/>
        <end position="200"/>
    </location>
</feature>
<dbReference type="GO" id="GO:0030246">
    <property type="term" value="F:carbohydrate binding"/>
    <property type="evidence" value="ECO:0007669"/>
    <property type="project" value="InterPro"/>
</dbReference>
<proteinExistence type="predicted"/>
<dbReference type="HOGENOM" id="CLU_078349_0_0_1"/>
<feature type="non-terminal residue" evidence="2">
    <location>
        <position position="200"/>
    </location>
</feature>
<gene>
    <name evidence="2" type="ORF">OSTLU_7626</name>
</gene>
<dbReference type="Gene3D" id="2.60.120.740">
    <property type="match status" value="2"/>
</dbReference>
<dbReference type="PANTHER" id="PTHR46780">
    <property type="entry name" value="PROTEIN EVA-1"/>
    <property type="match status" value="1"/>
</dbReference>
<dbReference type="EMBL" id="CP000583">
    <property type="protein sequence ID" value="ABO95067.1"/>
    <property type="molecule type" value="Genomic_DNA"/>
</dbReference>
<dbReference type="InterPro" id="IPR043159">
    <property type="entry name" value="Lectin_gal-bd_sf"/>
</dbReference>
<dbReference type="RefSeq" id="XP_001416774.1">
    <property type="nucleotide sequence ID" value="XM_001416737.1"/>
</dbReference>
<dbReference type="GeneID" id="5000880"/>
<reference evidence="2 3" key="1">
    <citation type="journal article" date="2007" name="Proc. Natl. Acad. Sci. U.S.A.">
        <title>The tiny eukaryote Ostreococcus provides genomic insights into the paradox of plankton speciation.</title>
        <authorList>
            <person name="Palenik B."/>
            <person name="Grimwood J."/>
            <person name="Aerts A."/>
            <person name="Rouze P."/>
            <person name="Salamov A."/>
            <person name="Putnam N."/>
            <person name="Dupont C."/>
            <person name="Jorgensen R."/>
            <person name="Derelle E."/>
            <person name="Rombauts S."/>
            <person name="Zhou K."/>
            <person name="Otillar R."/>
            <person name="Merchant S.S."/>
            <person name="Podell S."/>
            <person name="Gaasterland T."/>
            <person name="Napoli C."/>
            <person name="Gendler K."/>
            <person name="Manuell A."/>
            <person name="Tai V."/>
            <person name="Vallon O."/>
            <person name="Piganeau G."/>
            <person name="Jancek S."/>
            <person name="Heijde M."/>
            <person name="Jabbari K."/>
            <person name="Bowler C."/>
            <person name="Lohr M."/>
            <person name="Robbens S."/>
            <person name="Werner G."/>
            <person name="Dubchak I."/>
            <person name="Pazour G.J."/>
            <person name="Ren Q."/>
            <person name="Paulsen I."/>
            <person name="Delwiche C."/>
            <person name="Schmutz J."/>
            <person name="Rokhsar D."/>
            <person name="Van de Peer Y."/>
            <person name="Moreau H."/>
            <person name="Grigoriev I.V."/>
        </authorList>
    </citation>
    <scope>NUCLEOTIDE SEQUENCE [LARGE SCALE GENOMIC DNA]</scope>
    <source>
        <strain evidence="2 3">CCE9901</strain>
    </source>
</reference>
<dbReference type="CDD" id="cd22827">
    <property type="entry name" value="Gal_Rha_Lectin_SUL-I-like"/>
    <property type="match status" value="2"/>
</dbReference>
<evidence type="ECO:0000313" key="3">
    <source>
        <dbReference type="Proteomes" id="UP000001568"/>
    </source>
</evidence>
<dbReference type="eggNOG" id="KOG4729">
    <property type="taxonomic scope" value="Eukaryota"/>
</dbReference>